<keyword evidence="1 4" id="KW-0963">Cytoplasm</keyword>
<reference evidence="6" key="1">
    <citation type="submission" date="2016-12" db="EMBL/GenBank/DDBJ databases">
        <title>Discovery of methanogenic haloarchaea.</title>
        <authorList>
            <person name="Sorokin D.Y."/>
            <person name="Makarova K.S."/>
            <person name="Abbas B."/>
            <person name="Ferrer M."/>
            <person name="Golyshin P.N."/>
        </authorList>
    </citation>
    <scope>NUCLEOTIDE SEQUENCE [LARGE SCALE GENOMIC DNA]</scope>
    <source>
        <strain evidence="6">HMET1</strain>
    </source>
</reference>
<name>A0A1Q6DTI9_METT1</name>
<comment type="subcellular location">
    <subcellularLocation>
        <location evidence="4">Cytoplasm</location>
    </subcellularLocation>
</comment>
<dbReference type="InterPro" id="IPR011251">
    <property type="entry name" value="Luciferase-like_dom"/>
</dbReference>
<dbReference type="CDD" id="cd01097">
    <property type="entry name" value="Tetrahydromethanopterin_reductase"/>
    <property type="match status" value="1"/>
</dbReference>
<keyword evidence="3 4" id="KW-0560">Oxidoreductase</keyword>
<dbReference type="GO" id="GO:0006730">
    <property type="term" value="P:one-carbon metabolic process"/>
    <property type="evidence" value="ECO:0007669"/>
    <property type="project" value="UniProtKB-UniRule"/>
</dbReference>
<gene>
    <name evidence="4" type="primary">mer</name>
    <name evidence="6" type="ORF">BTN85_0158</name>
</gene>
<dbReference type="EC" id="1.5.98.2" evidence="4"/>
<dbReference type="GO" id="GO:0016705">
    <property type="term" value="F:oxidoreductase activity, acting on paired donors, with incorporation or reduction of molecular oxygen"/>
    <property type="evidence" value="ECO:0007669"/>
    <property type="project" value="InterPro"/>
</dbReference>
<dbReference type="NCBIfam" id="NF002619">
    <property type="entry name" value="PRK02271.1"/>
    <property type="match status" value="1"/>
</dbReference>
<dbReference type="InterPro" id="IPR019946">
    <property type="entry name" value="MeH4methanopterin_reductase"/>
</dbReference>
<sequence>MDFGVELLPNESLDKLKRKGIQLEKAGLDEIWVADHFNHRNIYCVLSILAANTSSVSLGTGITNPYVIHPAETASAIQTINEASDGRAKLGIGAGDKFTLNKIGLDWDKPLQRVKESVYIIRELTKNNNLECGGEFYEMDSGKLSFHKSEVPIYVGGQGPKMLSLGGEIGEGVLVNASHKKDLEFAIDKIGNKDTDIAPHTCFSIAENRERARKKTKPVVSYVVSNIPEKVIEKHGLSKKRVNKISDCIKKGDTKKAINHVSSKMIDVFSISGTLDDCINKISNLNDLEIDHIVLGSPLGPNYKESLKLIEEGLIPSFK</sequence>
<dbReference type="STRING" id="1903181.BTN85_0158"/>
<dbReference type="EMBL" id="MSDW01000001">
    <property type="protein sequence ID" value="OKY77690.1"/>
    <property type="molecule type" value="Genomic_DNA"/>
</dbReference>
<dbReference type="PANTHER" id="PTHR43244">
    <property type="match status" value="1"/>
</dbReference>
<comment type="caution">
    <text evidence="6">The sequence shown here is derived from an EMBL/GenBank/DDBJ whole genome shotgun (WGS) entry which is preliminary data.</text>
</comment>
<comment type="similarity">
    <text evidence="4">Belongs to the mer family.</text>
</comment>
<proteinExistence type="inferred from homology"/>
<dbReference type="InParanoid" id="A0A1Q6DTI9"/>
<feature type="domain" description="Luciferase-like" evidence="5">
    <location>
        <begin position="9"/>
        <end position="291"/>
    </location>
</feature>
<dbReference type="FunCoup" id="A0A1Q6DTI9">
    <property type="interactions" value="38"/>
</dbReference>
<dbReference type="InterPro" id="IPR036661">
    <property type="entry name" value="Luciferase-like_sf"/>
</dbReference>
<keyword evidence="2 4" id="KW-0554">One-carbon metabolism</keyword>
<comment type="function">
    <text evidence="4">Catalyzes the oxidation of methyl-H(4)MPT to methylene-H(4)MPT.</text>
</comment>
<evidence type="ECO:0000256" key="2">
    <source>
        <dbReference type="ARBA" id="ARBA00022563"/>
    </source>
</evidence>
<dbReference type="HAMAP" id="MF_01091">
    <property type="entry name" value="F420_mer"/>
    <property type="match status" value="1"/>
</dbReference>
<dbReference type="InterPro" id="IPR050564">
    <property type="entry name" value="F420-G6PD/mer"/>
</dbReference>
<dbReference type="Gene3D" id="3.20.20.30">
    <property type="entry name" value="Luciferase-like domain"/>
    <property type="match status" value="1"/>
</dbReference>
<dbReference type="Pfam" id="PF00296">
    <property type="entry name" value="Bac_luciferase"/>
    <property type="match status" value="1"/>
</dbReference>
<dbReference type="GO" id="GO:0018537">
    <property type="term" value="F:coenzyme F420-dependent N5,N10-methenyltetrahydromethanopterin reductase activity"/>
    <property type="evidence" value="ECO:0007669"/>
    <property type="project" value="UniProtKB-UniRule"/>
</dbReference>
<protein>
    <recommendedName>
        <fullName evidence="4">5,10-methylenetetrahydromethanopterin reductase</fullName>
        <ecNumber evidence="4">1.5.98.2</ecNumber>
    </recommendedName>
    <alternativeName>
        <fullName evidence="4">Coenzyme F420-dependent N(5),N(10)-methylenetetrahydromethanopterin reductase</fullName>
    </alternativeName>
    <alternativeName>
        <fullName evidence="4">Methylene-H(4)MPT reductase</fullName>
    </alternativeName>
</protein>
<dbReference type="GO" id="GO:0005737">
    <property type="term" value="C:cytoplasm"/>
    <property type="evidence" value="ECO:0007669"/>
    <property type="project" value="UniProtKB-SubCell"/>
</dbReference>
<evidence type="ECO:0000256" key="1">
    <source>
        <dbReference type="ARBA" id="ARBA00022490"/>
    </source>
</evidence>
<keyword evidence="7" id="KW-1185">Reference proteome</keyword>
<dbReference type="AlphaFoldDB" id="A0A1Q6DTI9"/>
<accession>A0A1Q6DTI9</accession>
<evidence type="ECO:0000256" key="3">
    <source>
        <dbReference type="ARBA" id="ARBA00023002"/>
    </source>
</evidence>
<evidence type="ECO:0000256" key="4">
    <source>
        <dbReference type="HAMAP-Rule" id="MF_01091"/>
    </source>
</evidence>
<evidence type="ECO:0000259" key="5">
    <source>
        <dbReference type="Pfam" id="PF00296"/>
    </source>
</evidence>
<dbReference type="PANTHER" id="PTHR43244:SF1">
    <property type="entry name" value="5,10-METHYLENETETRAHYDROMETHANOPTERIN REDUCTASE"/>
    <property type="match status" value="1"/>
</dbReference>
<dbReference type="SUPFAM" id="SSF51679">
    <property type="entry name" value="Bacterial luciferase-like"/>
    <property type="match status" value="1"/>
</dbReference>
<organism evidence="6 7">
    <name type="scientific">Methanohalarchaeum thermophilum</name>
    <dbReference type="NCBI Taxonomy" id="1903181"/>
    <lineage>
        <taxon>Archaea</taxon>
        <taxon>Methanobacteriati</taxon>
        <taxon>Methanobacteriota</taxon>
        <taxon>Methanonatronarchaeia</taxon>
        <taxon>Methanonatronarchaeales</taxon>
        <taxon>Methanonatronarchaeaceae</taxon>
        <taxon>Candidatus Methanohalarchaeum</taxon>
    </lineage>
</organism>
<dbReference type="Proteomes" id="UP000185744">
    <property type="component" value="Unassembled WGS sequence"/>
</dbReference>
<evidence type="ECO:0000313" key="6">
    <source>
        <dbReference type="EMBL" id="OKY77690.1"/>
    </source>
</evidence>
<comment type="catalytic activity">
    <reaction evidence="4">
        <text>5-methyl-5,6,7,8-tetrahydromethanopterin + oxidized coenzyme F420-(gamma-L-Glu)(n) + H(+) = 5,10-methylenetetrahydromethanopterin + reduced coenzyme F420-(gamma-L-Glu)(n)</text>
        <dbReference type="Rhea" id="RHEA:21144"/>
        <dbReference type="Rhea" id="RHEA-COMP:12939"/>
        <dbReference type="Rhea" id="RHEA-COMP:14378"/>
        <dbReference type="ChEBI" id="CHEBI:15378"/>
        <dbReference type="ChEBI" id="CHEBI:57818"/>
        <dbReference type="ChEBI" id="CHEBI:58116"/>
        <dbReference type="ChEBI" id="CHEBI:133980"/>
        <dbReference type="ChEBI" id="CHEBI:139511"/>
        <dbReference type="EC" id="1.5.98.2"/>
    </reaction>
</comment>
<evidence type="ECO:0000313" key="7">
    <source>
        <dbReference type="Proteomes" id="UP000185744"/>
    </source>
</evidence>